<name>A0ABS9P6X9_9GAMM</name>
<gene>
    <name evidence="1" type="ORF">HOP52_04265</name>
</gene>
<evidence type="ECO:0000313" key="1">
    <source>
        <dbReference type="EMBL" id="MCG6656992.1"/>
    </source>
</evidence>
<dbReference type="Proteomes" id="UP000814385">
    <property type="component" value="Unassembled WGS sequence"/>
</dbReference>
<reference evidence="1 2" key="1">
    <citation type="submission" date="2020-05" db="EMBL/GenBank/DDBJ databases">
        <title>Comparative genomic analysis of denitrifying bacteria from Halomonas genus.</title>
        <authorList>
            <person name="Wang L."/>
            <person name="Shao Z."/>
        </authorList>
    </citation>
    <scope>NUCLEOTIDE SEQUENCE [LARGE SCALE GENOMIC DNA]</scope>
    <source>
        <strain evidence="1 2">A4</strain>
    </source>
</reference>
<organism evidence="1 2">
    <name type="scientific">Billgrantia campisalis</name>
    <dbReference type="NCBI Taxonomy" id="74661"/>
    <lineage>
        <taxon>Bacteria</taxon>
        <taxon>Pseudomonadati</taxon>
        <taxon>Pseudomonadota</taxon>
        <taxon>Gammaproteobacteria</taxon>
        <taxon>Oceanospirillales</taxon>
        <taxon>Halomonadaceae</taxon>
        <taxon>Billgrantia</taxon>
    </lineage>
</organism>
<dbReference type="RefSeq" id="WP_238976032.1">
    <property type="nucleotide sequence ID" value="NZ_JABFUC010000003.1"/>
</dbReference>
<dbReference type="EMBL" id="JABFUC010000003">
    <property type="protein sequence ID" value="MCG6656992.1"/>
    <property type="molecule type" value="Genomic_DNA"/>
</dbReference>
<sequence length="525" mass="57396">MRLRAPRHSQALDAPHPSHSTLPRLLLVGLIASASGSAYGIDIPLGESASLSWDTTLRYSAGWRVQGQDKALLANPNADDGNRSFKRGLMQNRVDLLTEADLNFGNVGAFTRGRAYYDDAYFGANDHDSPATSNNQSVPHDRFTRDTRRLMGRKAEVLDAFVYGSFGIGSLDLDLRAGNQVINWGESLFLQGGISSAQGPLDATRANSPGVELREIFLPVGQLFAQLDLTGSLSLSAYYQYEWDKTRLNAAGSYFSSADFLDEGGESFILLPGVLSAQRSDDNEASDSGQYGLALRYLAEALNFTEFGLYHINYHDKLPQLQFDDFVMQGPGMVMPTSYRLEYEEDIKLYGASFSTVIGGANVSGEFSFRDGQPVRLAAPLPTYERANTWQAQLSSIKVLGGNRLMDNLNVVGEVGVNRVNGHDAGELHDDRSAWGFTARMIPQYFNVRSGLDLDVPITVSHGVNGTSSIPGTFTEGVTNVDVAAQFRYLDNYQASLGYTGFFGSANSNPQKDRDFVSLSVSYTF</sequence>
<keyword evidence="2" id="KW-1185">Reference proteome</keyword>
<dbReference type="InterPro" id="IPR010727">
    <property type="entry name" value="DUF1302"/>
</dbReference>
<dbReference type="Pfam" id="PF06980">
    <property type="entry name" value="DUF1302"/>
    <property type="match status" value="1"/>
</dbReference>
<evidence type="ECO:0000313" key="2">
    <source>
        <dbReference type="Proteomes" id="UP000814385"/>
    </source>
</evidence>
<accession>A0ABS9P6X9</accession>
<proteinExistence type="predicted"/>
<protein>
    <submittedName>
        <fullName evidence="1">DUF1302 domain-containing protein</fullName>
    </submittedName>
</protein>
<comment type="caution">
    <text evidence="1">The sequence shown here is derived from an EMBL/GenBank/DDBJ whole genome shotgun (WGS) entry which is preliminary data.</text>
</comment>